<keyword evidence="15" id="KW-0443">Lipid metabolism</keyword>
<keyword evidence="10 22" id="KW-0378">Hydrolase</keyword>
<dbReference type="PANTHER" id="PTHR47175">
    <property type="entry name" value="LIPASE ATG15-RELATED"/>
    <property type="match status" value="1"/>
</dbReference>
<dbReference type="Pfam" id="PF01042">
    <property type="entry name" value="Ribonuc_L-PSP"/>
    <property type="match status" value="1"/>
</dbReference>
<protein>
    <recommendedName>
        <fullName evidence="7">triacylglycerol lipase</fullName>
        <ecNumber evidence="7">3.1.1.3</ecNumber>
    </recommendedName>
    <alternativeName>
        <fullName evidence="19">Autophagy-related protein 15</fullName>
    </alternativeName>
</protein>
<dbReference type="Gene3D" id="3.30.1330.40">
    <property type="entry name" value="RutC-like"/>
    <property type="match status" value="1"/>
</dbReference>
<keyword evidence="11" id="KW-0442">Lipid degradation</keyword>
<comment type="caution">
    <text evidence="22">The sequence shown here is derived from an EMBL/GenBank/DDBJ whole genome shotgun (WGS) entry which is preliminary data.</text>
</comment>
<keyword evidence="8" id="KW-0812">Transmembrane</keyword>
<dbReference type="SUPFAM" id="SSF53474">
    <property type="entry name" value="alpha/beta-Hydrolases"/>
    <property type="match status" value="1"/>
</dbReference>
<keyword evidence="14" id="KW-0072">Autophagy</keyword>
<dbReference type="InterPro" id="IPR029058">
    <property type="entry name" value="AB_hydrolase_fold"/>
</dbReference>
<reference evidence="22 23" key="1">
    <citation type="journal article" date="2013" name="J. Biotechnol.">
        <title>Establishment and interpretation of the genome sequence of the phytopathogenic fungus Rhizoctonia solani AG1-IB isolate 7/3/14.</title>
        <authorList>
            <person name="Wibberg D.W."/>
            <person name="Jelonek L.J."/>
            <person name="Rupp O.R."/>
            <person name="Hennig M.H."/>
            <person name="Eikmeyer F.E."/>
            <person name="Goesmann A.G."/>
            <person name="Hartmann A.H."/>
            <person name="Borriss R.B."/>
            <person name="Grosch R.G."/>
            <person name="Puehler A.P."/>
            <person name="Schlueter A.S."/>
        </authorList>
    </citation>
    <scope>NUCLEOTIDE SEQUENCE [LARGE SCALE GENOMIC DNA]</scope>
    <source>
        <strain evidence="23">AG1-IB / isolate 7/3/14</strain>
    </source>
</reference>
<comment type="function">
    <text evidence="18">Lipase which is essential for lysis of subvacuolar cytoplasm to vacuole targeted bodies and intravacuolar autophagic bodies. Involved in the lysis of intravacuolar multivesicular body (MVB) vesicles. The intravacuolar membrane disintegration by ATG15 is critical to life span extension.</text>
</comment>
<keyword evidence="17" id="KW-0325">Glycoprotein</keyword>
<evidence type="ECO:0000256" key="7">
    <source>
        <dbReference type="ARBA" id="ARBA00013279"/>
    </source>
</evidence>
<feature type="region of interest" description="Disordered" evidence="20">
    <location>
        <begin position="142"/>
        <end position="197"/>
    </location>
</feature>
<dbReference type="GO" id="GO:0005775">
    <property type="term" value="C:vacuolar lumen"/>
    <property type="evidence" value="ECO:0007669"/>
    <property type="project" value="TreeGrafter"/>
</dbReference>
<keyword evidence="13" id="KW-1133">Transmembrane helix</keyword>
<dbReference type="InterPro" id="IPR002921">
    <property type="entry name" value="Fungal_lipase-type"/>
</dbReference>
<feature type="region of interest" description="Disordered" evidence="20">
    <location>
        <begin position="35"/>
        <end position="54"/>
    </location>
</feature>
<comment type="similarity">
    <text evidence="4">Belongs to the RutC family.</text>
</comment>
<evidence type="ECO:0000256" key="10">
    <source>
        <dbReference type="ARBA" id="ARBA00022801"/>
    </source>
</evidence>
<comment type="subcellular location">
    <subcellularLocation>
        <location evidence="3">Endosome</location>
        <location evidence="3">Multivesicular body membrane</location>
        <topology evidence="3">Single-pass type II membrane protein</topology>
    </subcellularLocation>
    <subcellularLocation>
        <location evidence="2">Prevacuolar compartment membrane</location>
        <topology evidence="2">Single-pass type II membrane protein</topology>
    </subcellularLocation>
</comment>
<feature type="region of interest" description="Disordered" evidence="20">
    <location>
        <begin position="1"/>
        <end position="30"/>
    </location>
</feature>
<dbReference type="InterPro" id="IPR035959">
    <property type="entry name" value="RutC-like_sf"/>
</dbReference>
<organism evidence="22 23">
    <name type="scientific">Thanatephorus cucumeris (strain AG1-IB / isolate 7/3/14)</name>
    <name type="common">Lettuce bottom rot fungus</name>
    <name type="synonym">Rhizoctonia solani</name>
    <dbReference type="NCBI Taxonomy" id="1108050"/>
    <lineage>
        <taxon>Eukaryota</taxon>
        <taxon>Fungi</taxon>
        <taxon>Dikarya</taxon>
        <taxon>Basidiomycota</taxon>
        <taxon>Agaricomycotina</taxon>
        <taxon>Agaricomycetes</taxon>
        <taxon>Cantharellales</taxon>
        <taxon>Ceratobasidiaceae</taxon>
        <taxon>Rhizoctonia</taxon>
        <taxon>Rhizoctonia solani AG-1</taxon>
    </lineage>
</organism>
<dbReference type="Pfam" id="PF01764">
    <property type="entry name" value="Lipase_3"/>
    <property type="match status" value="1"/>
</dbReference>
<dbReference type="EC" id="3.1.1.3" evidence="7"/>
<dbReference type="AlphaFoldDB" id="M5C4H0"/>
<evidence type="ECO:0000256" key="8">
    <source>
        <dbReference type="ARBA" id="ARBA00022692"/>
    </source>
</evidence>
<feature type="compositionally biased region" description="Basic and acidic residues" evidence="20">
    <location>
        <begin position="176"/>
        <end position="192"/>
    </location>
</feature>
<dbReference type="Proteomes" id="UP000012065">
    <property type="component" value="Unassembled WGS sequence"/>
</dbReference>
<evidence type="ECO:0000256" key="3">
    <source>
        <dbReference type="ARBA" id="ARBA00004343"/>
    </source>
</evidence>
<keyword evidence="12" id="KW-0735">Signal-anchor</keyword>
<feature type="domain" description="Fungal lipase-type" evidence="21">
    <location>
        <begin position="478"/>
        <end position="506"/>
    </location>
</feature>
<evidence type="ECO:0000256" key="5">
    <source>
        <dbReference type="ARBA" id="ARBA00010701"/>
    </source>
</evidence>
<evidence type="ECO:0000313" key="22">
    <source>
        <dbReference type="EMBL" id="CCO34858.1"/>
    </source>
</evidence>
<keyword evidence="16" id="KW-0472">Membrane</keyword>
<dbReference type="CDD" id="cd00448">
    <property type="entry name" value="YjgF_YER057c_UK114_family"/>
    <property type="match status" value="1"/>
</dbReference>
<comment type="subunit">
    <text evidence="6">Binds to both phosphatidylinositol (PI) and phosphatidylinositol 3,5-bisphosphate (PIP2).</text>
</comment>
<evidence type="ECO:0000256" key="18">
    <source>
        <dbReference type="ARBA" id="ARBA00024663"/>
    </source>
</evidence>
<evidence type="ECO:0000256" key="12">
    <source>
        <dbReference type="ARBA" id="ARBA00022968"/>
    </source>
</evidence>
<evidence type="ECO:0000256" key="16">
    <source>
        <dbReference type="ARBA" id="ARBA00023136"/>
    </source>
</evidence>
<dbReference type="GO" id="GO:0006660">
    <property type="term" value="P:phosphatidylserine catabolic process"/>
    <property type="evidence" value="ECO:0007669"/>
    <property type="project" value="TreeGrafter"/>
</dbReference>
<evidence type="ECO:0000256" key="4">
    <source>
        <dbReference type="ARBA" id="ARBA00010552"/>
    </source>
</evidence>
<accession>M5C4H0</accession>
<dbReference type="GO" id="GO:0004806">
    <property type="term" value="F:triacylglycerol lipase activity"/>
    <property type="evidence" value="ECO:0007669"/>
    <property type="project" value="UniProtKB-EC"/>
</dbReference>
<dbReference type="GO" id="GO:0032585">
    <property type="term" value="C:multivesicular body membrane"/>
    <property type="evidence" value="ECO:0007669"/>
    <property type="project" value="UniProtKB-SubCell"/>
</dbReference>
<evidence type="ECO:0000256" key="17">
    <source>
        <dbReference type="ARBA" id="ARBA00023180"/>
    </source>
</evidence>
<evidence type="ECO:0000313" key="23">
    <source>
        <dbReference type="Proteomes" id="UP000012065"/>
    </source>
</evidence>
<evidence type="ECO:0000256" key="2">
    <source>
        <dbReference type="ARBA" id="ARBA00004270"/>
    </source>
</evidence>
<dbReference type="InterPro" id="IPR006056">
    <property type="entry name" value="RidA"/>
</dbReference>
<evidence type="ECO:0000256" key="19">
    <source>
        <dbReference type="ARBA" id="ARBA00029828"/>
    </source>
</evidence>
<evidence type="ECO:0000256" key="1">
    <source>
        <dbReference type="ARBA" id="ARBA00001024"/>
    </source>
</evidence>
<dbReference type="InterPro" id="IPR006175">
    <property type="entry name" value="YjgF/YER057c/UK114"/>
</dbReference>
<dbReference type="EMBL" id="CAOJ01013752">
    <property type="protein sequence ID" value="CCO34858.1"/>
    <property type="molecule type" value="Genomic_DNA"/>
</dbReference>
<dbReference type="FunFam" id="3.30.1330.40:FF:000001">
    <property type="entry name" value="L-PSP family endoribonuclease"/>
    <property type="match status" value="1"/>
</dbReference>
<gene>
    <name evidence="22" type="ORF">BN14_08967</name>
</gene>
<evidence type="ECO:0000256" key="13">
    <source>
        <dbReference type="ARBA" id="ARBA00022989"/>
    </source>
</evidence>
<dbReference type="HOGENOM" id="CLU_430940_0_0_1"/>
<dbReference type="Gene3D" id="3.40.50.1820">
    <property type="entry name" value="alpha/beta hydrolase"/>
    <property type="match status" value="1"/>
</dbReference>
<dbReference type="NCBIfam" id="TIGR00004">
    <property type="entry name" value="Rid family detoxifying hydrolase"/>
    <property type="match status" value="1"/>
</dbReference>
<proteinExistence type="inferred from homology"/>
<comment type="catalytic activity">
    <reaction evidence="1">
        <text>a triacylglycerol + H2O = a diacylglycerol + a fatty acid + H(+)</text>
        <dbReference type="Rhea" id="RHEA:12044"/>
        <dbReference type="ChEBI" id="CHEBI:15377"/>
        <dbReference type="ChEBI" id="CHEBI:15378"/>
        <dbReference type="ChEBI" id="CHEBI:17855"/>
        <dbReference type="ChEBI" id="CHEBI:18035"/>
        <dbReference type="ChEBI" id="CHEBI:28868"/>
        <dbReference type="EC" id="3.1.1.3"/>
    </reaction>
</comment>
<dbReference type="PANTHER" id="PTHR47175:SF2">
    <property type="entry name" value="LIPASE ATG15-RELATED"/>
    <property type="match status" value="1"/>
</dbReference>
<comment type="similarity">
    <text evidence="5">Belongs to the AB hydrolase superfamily. Lipase family.</text>
</comment>
<keyword evidence="9" id="KW-0967">Endosome</keyword>
<evidence type="ECO:0000256" key="6">
    <source>
        <dbReference type="ARBA" id="ARBA00011137"/>
    </source>
</evidence>
<sequence>MADLDIPYSGEGLHRNEPIMVGSSDDEEDNIEHRRTRRLGGPHGTPIPHRRPDGGLRMFSPAPPLPPIPYGALRDMDLFENLAPHQIIQIIRNRPHGLPLLANFPPFARMRAPETDPEPYDVRMTHASVRPRLGFTFDFEQPEEEEKPLAAASQPRARTPVKFKQTIEIPDSPPSRPDDKDKGKGKGKAKEVESDEFELADARHKEIIEIYSDDEDEDMGSVPSSSQQPLGPTTKITSVLICAGCRRPLRTGGDRLWALRCGHMIDSKCYSAFSKPLAARIGPLIDGTIPVLDASYPQKRRKTGKGKARSVSETHEWKCPVKDCGKIHKSERNEDGEWVPTKDHGAIKFAPFYVLIIPLLFIPLLVERLYNSFADHSIGYDPSTSGFRGHVFLSHDNKTAVLSIKGTSAIVFGGGATVWQDKLNDNLLFSCCCARVDWTWSTVCGCFRGGGMCDQRCVEKSLEEESLFYGIGINLYNNLTYMYPGAEIWVIGHSLGGSLASLIGTTFGAPVVAFEAPGEKMAAQRLHLPISADLSSYITHVYNTADPIPAAGYALETRCHLGTAIVYDTLSQLHWSSNIRAHFISTIIDQMLDEDWSTKVKKSRKSRLPWPWSGAGEGEGGGDEDERVIEVPKSMPEEDSSDLKEKMTTIEKLNSDKNGQLKHILSHATKIPGLIFLSGQVPADVNGNIVPGGIKEHTAQCIKNLGNVLEAAGSSWEKVVKVNVYLKNMDDFAAMNEVYSELLPTPKPARTCIQAAKLPSDVDVEIEAIATY</sequence>
<dbReference type="GO" id="GO:0004620">
    <property type="term" value="F:phospholipase activity"/>
    <property type="evidence" value="ECO:0007669"/>
    <property type="project" value="TreeGrafter"/>
</dbReference>
<dbReference type="GO" id="GO:0034496">
    <property type="term" value="P:multivesicular body membrane disassembly"/>
    <property type="evidence" value="ECO:0007669"/>
    <property type="project" value="TreeGrafter"/>
</dbReference>
<dbReference type="CDD" id="cd00519">
    <property type="entry name" value="Lipase_3"/>
    <property type="match status" value="1"/>
</dbReference>
<dbReference type="InterPro" id="IPR050805">
    <property type="entry name" value="ATG15_Lipase"/>
</dbReference>
<evidence type="ECO:0000256" key="20">
    <source>
        <dbReference type="SAM" id="MobiDB-lite"/>
    </source>
</evidence>
<dbReference type="GO" id="GO:0046461">
    <property type="term" value="P:neutral lipid catabolic process"/>
    <property type="evidence" value="ECO:0007669"/>
    <property type="project" value="TreeGrafter"/>
</dbReference>
<evidence type="ECO:0000256" key="9">
    <source>
        <dbReference type="ARBA" id="ARBA00022753"/>
    </source>
</evidence>
<evidence type="ECO:0000256" key="15">
    <source>
        <dbReference type="ARBA" id="ARBA00023098"/>
    </source>
</evidence>
<evidence type="ECO:0000259" key="21">
    <source>
        <dbReference type="Pfam" id="PF01764"/>
    </source>
</evidence>
<name>M5C4H0_THACB</name>
<dbReference type="SUPFAM" id="SSF55298">
    <property type="entry name" value="YjgF-like"/>
    <property type="match status" value="1"/>
</dbReference>
<dbReference type="GO" id="GO:0034727">
    <property type="term" value="P:piecemeal microautophagy of the nucleus"/>
    <property type="evidence" value="ECO:0007669"/>
    <property type="project" value="TreeGrafter"/>
</dbReference>
<evidence type="ECO:0000256" key="14">
    <source>
        <dbReference type="ARBA" id="ARBA00023006"/>
    </source>
</evidence>
<evidence type="ECO:0000256" key="11">
    <source>
        <dbReference type="ARBA" id="ARBA00022963"/>
    </source>
</evidence>